<dbReference type="InterPro" id="IPR046358">
    <property type="entry name" value="Flagellin_C"/>
</dbReference>
<feature type="non-terminal residue" evidence="5">
    <location>
        <position position="1"/>
    </location>
</feature>
<keyword evidence="5" id="KW-0282">Flagellum</keyword>
<comment type="caution">
    <text evidence="5">The sequence shown here is derived from an EMBL/GenBank/DDBJ whole genome shotgun (WGS) entry which is preliminary data.</text>
</comment>
<dbReference type="PANTHER" id="PTHR42792:SF2">
    <property type="entry name" value="FLAGELLIN"/>
    <property type="match status" value="1"/>
</dbReference>
<feature type="domain" description="Flagellin C-terminal" evidence="4">
    <location>
        <begin position="8"/>
        <end position="93"/>
    </location>
</feature>
<protein>
    <submittedName>
        <fullName evidence="5">Flagellin protein</fullName>
    </submittedName>
</protein>
<dbReference type="PANTHER" id="PTHR42792">
    <property type="entry name" value="FLAGELLIN"/>
    <property type="match status" value="1"/>
</dbReference>
<name>A0A948W7G1_UNCEI</name>
<dbReference type="EMBL" id="JAHJDP010000085">
    <property type="protein sequence ID" value="MBU2692200.1"/>
    <property type="molecule type" value="Genomic_DNA"/>
</dbReference>
<keyword evidence="5" id="KW-0966">Cell projection</keyword>
<evidence type="ECO:0000256" key="2">
    <source>
        <dbReference type="ARBA" id="ARBA00005709"/>
    </source>
</evidence>
<keyword evidence="5" id="KW-0969">Cilium</keyword>
<dbReference type="GO" id="GO:0005198">
    <property type="term" value="F:structural molecule activity"/>
    <property type="evidence" value="ECO:0007669"/>
    <property type="project" value="InterPro"/>
</dbReference>
<reference evidence="5" key="1">
    <citation type="submission" date="2021-05" db="EMBL/GenBank/DDBJ databases">
        <title>Energy efficiency and biological interactions define the core microbiome of deep oligotrophic groundwater.</title>
        <authorList>
            <person name="Mehrshad M."/>
            <person name="Lopez-Fernandez M."/>
            <person name="Bell E."/>
            <person name="Bernier-Latmani R."/>
            <person name="Bertilsson S."/>
            <person name="Dopson M."/>
        </authorList>
    </citation>
    <scope>NUCLEOTIDE SEQUENCE</scope>
    <source>
        <strain evidence="5">Modern_marine.mb.64</strain>
    </source>
</reference>
<gene>
    <name evidence="5" type="ORF">KJ970_14860</name>
</gene>
<evidence type="ECO:0000256" key="3">
    <source>
        <dbReference type="ARBA" id="ARBA00023143"/>
    </source>
</evidence>
<dbReference type="Pfam" id="PF00700">
    <property type="entry name" value="Flagellin_C"/>
    <property type="match status" value="1"/>
</dbReference>
<evidence type="ECO:0000313" key="6">
    <source>
        <dbReference type="Proteomes" id="UP000777784"/>
    </source>
</evidence>
<organism evidence="5 6">
    <name type="scientific">Eiseniibacteriota bacterium</name>
    <dbReference type="NCBI Taxonomy" id="2212470"/>
    <lineage>
        <taxon>Bacteria</taxon>
        <taxon>Candidatus Eiseniibacteriota</taxon>
    </lineage>
</organism>
<keyword evidence="3" id="KW-0975">Bacterial flagellum</keyword>
<accession>A0A948W7G1</accession>
<dbReference type="Proteomes" id="UP000777784">
    <property type="component" value="Unassembled WGS sequence"/>
</dbReference>
<proteinExistence type="inferred from homology"/>
<comment type="subcellular location">
    <subcellularLocation>
        <location evidence="1">Bacterial flagellum</location>
    </subcellularLocation>
</comment>
<comment type="similarity">
    <text evidence="2">Belongs to the bacterial flagellin family.</text>
</comment>
<dbReference type="InterPro" id="IPR001492">
    <property type="entry name" value="Flagellin"/>
</dbReference>
<dbReference type="Gene3D" id="1.20.1330.10">
    <property type="entry name" value="f41 fragment of flagellin, N-terminal domain"/>
    <property type="match status" value="1"/>
</dbReference>
<evidence type="ECO:0000256" key="1">
    <source>
        <dbReference type="ARBA" id="ARBA00004365"/>
    </source>
</evidence>
<dbReference type="SUPFAM" id="SSF64518">
    <property type="entry name" value="Phase 1 flagellin"/>
    <property type="match status" value="1"/>
</dbReference>
<dbReference type="AlphaFoldDB" id="A0A948W7G1"/>
<evidence type="ECO:0000259" key="4">
    <source>
        <dbReference type="Pfam" id="PF00700"/>
    </source>
</evidence>
<dbReference type="GO" id="GO:0009288">
    <property type="term" value="C:bacterial-type flagellum"/>
    <property type="evidence" value="ECO:0007669"/>
    <property type="project" value="UniProtKB-SubCell"/>
</dbReference>
<evidence type="ECO:0000313" key="5">
    <source>
        <dbReference type="EMBL" id="MBU2692200.1"/>
    </source>
</evidence>
<sequence length="94" mass="10299">STNYGTYLDEVDSALDTVTTALARIGSMVNRMTIKEGNIAVSQVNTEAAFDRLMNADMAMEQLNLTKMQILQQTSTSMLAQANYNSQAVLALFQ</sequence>